<evidence type="ECO:0000256" key="8">
    <source>
        <dbReference type="SAM" id="Phobius"/>
    </source>
</evidence>
<keyword evidence="4" id="KW-0653">Protein transport</keyword>
<dbReference type="InterPro" id="IPR022813">
    <property type="entry name" value="SecD/SecF_arch_bac"/>
</dbReference>
<dbReference type="PANTHER" id="PTHR30081">
    <property type="entry name" value="PROTEIN-EXPORT MEMBRANE PROTEIN SEC"/>
    <property type="match status" value="1"/>
</dbReference>
<accession>A0A3B0TAP4</accession>
<protein>
    <submittedName>
        <fullName evidence="10">Protein translocase subunit SecD</fullName>
    </submittedName>
</protein>
<gene>
    <name evidence="10" type="ORF">MNBD_ALPHA11-722</name>
</gene>
<evidence type="ECO:0000256" key="5">
    <source>
        <dbReference type="ARBA" id="ARBA00022989"/>
    </source>
</evidence>
<feature type="domain" description="Protein translocase subunit SecDF P1" evidence="9">
    <location>
        <begin position="171"/>
        <end position="229"/>
    </location>
</feature>
<dbReference type="InterPro" id="IPR022646">
    <property type="entry name" value="SecD/SecF_CS"/>
</dbReference>
<keyword evidence="5 8" id="KW-1133">Transmembrane helix</keyword>
<keyword evidence="1" id="KW-0813">Transport</keyword>
<keyword evidence="6" id="KW-0811">Translocation</keyword>
<dbReference type="Pfam" id="PF07549">
    <property type="entry name" value="Sec_GG"/>
    <property type="match status" value="1"/>
</dbReference>
<name>A0A3B0TAP4_9ZZZZ</name>
<evidence type="ECO:0000256" key="2">
    <source>
        <dbReference type="ARBA" id="ARBA00022475"/>
    </source>
</evidence>
<reference evidence="10" key="1">
    <citation type="submission" date="2018-06" db="EMBL/GenBank/DDBJ databases">
        <authorList>
            <person name="Zhirakovskaya E."/>
        </authorList>
    </citation>
    <scope>NUCLEOTIDE SEQUENCE</scope>
</reference>
<dbReference type="Pfam" id="PF21760">
    <property type="entry name" value="SecD_1st"/>
    <property type="match status" value="1"/>
</dbReference>
<evidence type="ECO:0000256" key="6">
    <source>
        <dbReference type="ARBA" id="ARBA00023010"/>
    </source>
</evidence>
<evidence type="ECO:0000313" key="10">
    <source>
        <dbReference type="EMBL" id="VAW15118.1"/>
    </source>
</evidence>
<evidence type="ECO:0000256" key="7">
    <source>
        <dbReference type="ARBA" id="ARBA00023136"/>
    </source>
</evidence>
<feature type="transmembrane region" description="Helical" evidence="8">
    <location>
        <begin position="6"/>
        <end position="24"/>
    </location>
</feature>
<dbReference type="PANTHER" id="PTHR30081:SF1">
    <property type="entry name" value="PROTEIN TRANSLOCASE SUBUNIT SECD"/>
    <property type="match status" value="1"/>
</dbReference>
<evidence type="ECO:0000256" key="3">
    <source>
        <dbReference type="ARBA" id="ARBA00022692"/>
    </source>
</evidence>
<dbReference type="EMBL" id="UOEQ01000062">
    <property type="protein sequence ID" value="VAW15118.1"/>
    <property type="molecule type" value="Genomic_DNA"/>
</dbReference>
<proteinExistence type="predicted"/>
<dbReference type="GO" id="GO:0015031">
    <property type="term" value="P:protein transport"/>
    <property type="evidence" value="ECO:0007669"/>
    <property type="project" value="UniProtKB-KW"/>
</dbReference>
<dbReference type="GO" id="GO:0005886">
    <property type="term" value="C:plasma membrane"/>
    <property type="evidence" value="ECO:0007669"/>
    <property type="project" value="TreeGrafter"/>
</dbReference>
<evidence type="ECO:0000256" key="4">
    <source>
        <dbReference type="ARBA" id="ARBA00022927"/>
    </source>
</evidence>
<dbReference type="Gene3D" id="3.30.70.3400">
    <property type="match status" value="1"/>
</dbReference>
<dbReference type="InterPro" id="IPR048631">
    <property type="entry name" value="SecD_1st"/>
</dbReference>
<dbReference type="Gene3D" id="3.30.70.3220">
    <property type="match status" value="1"/>
</dbReference>
<evidence type="ECO:0000259" key="9">
    <source>
        <dbReference type="Pfam" id="PF21760"/>
    </source>
</evidence>
<sequence length="260" mass="28930">MLQFSPIRTALIAFVAIYGILLVLPNLTNGDYRENLPLWLPSWTTNWLPSNQIVLGLDLQGGSHLLLQVNREDIVTERVRDLRREIRSILANDNAIGHLIATEQDRLIITLTDPTQLEEARQVLRVVETPVSTSVFSVGGTVETEISVTDDGKIIAALTQQGIDERMSALVTQSIEVIRRRIDELGTTEPTIQRQGTDRVLVQVPGFADSERLKDLISRTARLTFHMVHPSMSADQARAQGLPVGTMIMPSVDGFDELLF</sequence>
<organism evidence="10">
    <name type="scientific">hydrothermal vent metagenome</name>
    <dbReference type="NCBI Taxonomy" id="652676"/>
    <lineage>
        <taxon>unclassified sequences</taxon>
        <taxon>metagenomes</taxon>
        <taxon>ecological metagenomes</taxon>
    </lineage>
</organism>
<feature type="non-terminal residue" evidence="10">
    <location>
        <position position="260"/>
    </location>
</feature>
<keyword evidence="3 8" id="KW-0812">Transmembrane</keyword>
<keyword evidence="7 8" id="KW-0472">Membrane</keyword>
<evidence type="ECO:0000256" key="1">
    <source>
        <dbReference type="ARBA" id="ARBA00022448"/>
    </source>
</evidence>
<keyword evidence="2" id="KW-1003">Cell membrane</keyword>
<dbReference type="AlphaFoldDB" id="A0A3B0TAP4"/>